<dbReference type="InterPro" id="IPR024185">
    <property type="entry name" value="FTHF_cligase-like_sf"/>
</dbReference>
<dbReference type="InterPro" id="IPR037171">
    <property type="entry name" value="NagB/RpiA_transferase-like"/>
</dbReference>
<dbReference type="NCBIfam" id="TIGR02727">
    <property type="entry name" value="MTHFS_bact"/>
    <property type="match status" value="1"/>
</dbReference>
<dbReference type="GO" id="GO:0005524">
    <property type="term" value="F:ATP binding"/>
    <property type="evidence" value="ECO:0007669"/>
    <property type="project" value="UniProtKB-KW"/>
</dbReference>
<comment type="caution">
    <text evidence="6">The sequence shown here is derived from an EMBL/GenBank/DDBJ whole genome shotgun (WGS) entry which is preliminary data.</text>
</comment>
<evidence type="ECO:0000256" key="3">
    <source>
        <dbReference type="ARBA" id="ARBA00022840"/>
    </source>
</evidence>
<dbReference type="AlphaFoldDB" id="A0A9D1E7D2"/>
<dbReference type="PIRSF" id="PIRSF006806">
    <property type="entry name" value="FTHF_cligase"/>
    <property type="match status" value="1"/>
</dbReference>
<reference evidence="6" key="2">
    <citation type="journal article" date="2021" name="PeerJ">
        <title>Extensive microbial diversity within the chicken gut microbiome revealed by metagenomics and culture.</title>
        <authorList>
            <person name="Gilroy R."/>
            <person name="Ravi A."/>
            <person name="Getino M."/>
            <person name="Pursley I."/>
            <person name="Horton D.L."/>
            <person name="Alikhan N.F."/>
            <person name="Baker D."/>
            <person name="Gharbi K."/>
            <person name="Hall N."/>
            <person name="Watson M."/>
            <person name="Adriaenssens E.M."/>
            <person name="Foster-Nyarko E."/>
            <person name="Jarju S."/>
            <person name="Secka A."/>
            <person name="Antonio M."/>
            <person name="Oren A."/>
            <person name="Chaudhuri R.R."/>
            <person name="La Ragione R."/>
            <person name="Hildebrand F."/>
            <person name="Pallen M.J."/>
        </authorList>
    </citation>
    <scope>NUCLEOTIDE SEQUENCE</scope>
    <source>
        <strain evidence="6">ChiW16-3235</strain>
    </source>
</reference>
<dbReference type="SUPFAM" id="SSF100950">
    <property type="entry name" value="NagB/RpiA/CoA transferase-like"/>
    <property type="match status" value="1"/>
</dbReference>
<feature type="binding site" evidence="4">
    <location>
        <begin position="123"/>
        <end position="131"/>
    </location>
    <ligand>
        <name>ATP</name>
        <dbReference type="ChEBI" id="CHEBI:30616"/>
    </ligand>
</feature>
<keyword evidence="2 4" id="KW-0547">Nucleotide-binding</keyword>
<reference evidence="6" key="1">
    <citation type="submission" date="2020-10" db="EMBL/GenBank/DDBJ databases">
        <authorList>
            <person name="Gilroy R."/>
        </authorList>
    </citation>
    <scope>NUCLEOTIDE SEQUENCE</scope>
    <source>
        <strain evidence="6">ChiW16-3235</strain>
    </source>
</reference>
<evidence type="ECO:0000256" key="4">
    <source>
        <dbReference type="PIRSR" id="PIRSR006806-1"/>
    </source>
</evidence>
<evidence type="ECO:0000256" key="5">
    <source>
        <dbReference type="RuleBase" id="RU361279"/>
    </source>
</evidence>
<feature type="binding site" evidence="4">
    <location>
        <begin position="2"/>
        <end position="6"/>
    </location>
    <ligand>
        <name>ATP</name>
        <dbReference type="ChEBI" id="CHEBI:30616"/>
    </ligand>
</feature>
<protein>
    <recommendedName>
        <fullName evidence="5">5-formyltetrahydrofolate cyclo-ligase</fullName>
        <ecNumber evidence="5">6.3.3.2</ecNumber>
    </recommendedName>
</protein>
<gene>
    <name evidence="6" type="ORF">IAB94_06570</name>
</gene>
<comment type="catalytic activity">
    <reaction evidence="5">
        <text>(6S)-5-formyl-5,6,7,8-tetrahydrofolate + ATP = (6R)-5,10-methenyltetrahydrofolate + ADP + phosphate</text>
        <dbReference type="Rhea" id="RHEA:10488"/>
        <dbReference type="ChEBI" id="CHEBI:30616"/>
        <dbReference type="ChEBI" id="CHEBI:43474"/>
        <dbReference type="ChEBI" id="CHEBI:57455"/>
        <dbReference type="ChEBI" id="CHEBI:57457"/>
        <dbReference type="ChEBI" id="CHEBI:456216"/>
        <dbReference type="EC" id="6.3.3.2"/>
    </reaction>
</comment>
<dbReference type="PANTHER" id="PTHR23407">
    <property type="entry name" value="ATPASE INHIBITOR/5-FORMYLTETRAHYDROFOLATE CYCLO-LIGASE"/>
    <property type="match status" value="1"/>
</dbReference>
<dbReference type="Gene3D" id="3.40.50.10420">
    <property type="entry name" value="NagB/RpiA/CoA transferase-like"/>
    <property type="match status" value="1"/>
</dbReference>
<sequence length="178" mass="20241">MKDELRYKYKIKRKYFQHSRREVADGAISDNVVALFGDKNTFLIYYSFGSEADTKKLIDRLISLGKRVFLPRVEGKNMVAAEYVADGLKKSALGVCEPRGQAYEGQIDVIICPLLAVNSRGYRLGYGGGYYDRYLKNSTAVKAGIGYDFQLTDEFEEDGWDEPLDILITERGIYRFGN</sequence>
<keyword evidence="3 4" id="KW-0067">ATP-binding</keyword>
<dbReference type="Proteomes" id="UP000823913">
    <property type="component" value="Unassembled WGS sequence"/>
</dbReference>
<evidence type="ECO:0000313" key="7">
    <source>
        <dbReference type="Proteomes" id="UP000823913"/>
    </source>
</evidence>
<evidence type="ECO:0000256" key="2">
    <source>
        <dbReference type="ARBA" id="ARBA00022741"/>
    </source>
</evidence>
<dbReference type="GO" id="GO:0030272">
    <property type="term" value="F:5-formyltetrahydrofolate cyclo-ligase activity"/>
    <property type="evidence" value="ECO:0007669"/>
    <property type="project" value="UniProtKB-EC"/>
</dbReference>
<dbReference type="EC" id="6.3.3.2" evidence="5"/>
<dbReference type="InterPro" id="IPR002698">
    <property type="entry name" value="FTHF_cligase"/>
</dbReference>
<dbReference type="EMBL" id="DVHK01000133">
    <property type="protein sequence ID" value="HIR67691.1"/>
    <property type="molecule type" value="Genomic_DNA"/>
</dbReference>
<accession>A0A9D1E7D2</accession>
<feature type="binding site" evidence="4">
    <location>
        <position position="51"/>
    </location>
    <ligand>
        <name>substrate</name>
    </ligand>
</feature>
<keyword evidence="6" id="KW-0436">Ligase</keyword>
<keyword evidence="5" id="KW-0479">Metal-binding</keyword>
<dbReference type="Pfam" id="PF01812">
    <property type="entry name" value="5-FTHF_cyc-lig"/>
    <property type="match status" value="1"/>
</dbReference>
<organism evidence="6 7">
    <name type="scientific">Candidatus Coproplasma avicola</name>
    <dbReference type="NCBI Taxonomy" id="2840744"/>
    <lineage>
        <taxon>Bacteria</taxon>
        <taxon>Bacillati</taxon>
        <taxon>Bacillota</taxon>
        <taxon>Clostridia</taxon>
        <taxon>Eubacteriales</taxon>
        <taxon>Candidatus Coproplasma</taxon>
    </lineage>
</organism>
<dbReference type="GO" id="GO:0035999">
    <property type="term" value="P:tetrahydrofolate interconversion"/>
    <property type="evidence" value="ECO:0007669"/>
    <property type="project" value="TreeGrafter"/>
</dbReference>
<comment type="cofactor">
    <cofactor evidence="5">
        <name>Mg(2+)</name>
        <dbReference type="ChEBI" id="CHEBI:18420"/>
    </cofactor>
</comment>
<evidence type="ECO:0000313" key="6">
    <source>
        <dbReference type="EMBL" id="HIR67691.1"/>
    </source>
</evidence>
<dbReference type="GO" id="GO:0046872">
    <property type="term" value="F:metal ion binding"/>
    <property type="evidence" value="ECO:0007669"/>
    <property type="project" value="UniProtKB-KW"/>
</dbReference>
<proteinExistence type="inferred from homology"/>
<dbReference type="PANTHER" id="PTHR23407:SF1">
    <property type="entry name" value="5-FORMYLTETRAHYDROFOLATE CYCLO-LIGASE"/>
    <property type="match status" value="1"/>
</dbReference>
<name>A0A9D1E7D2_9FIRM</name>
<dbReference type="GO" id="GO:0009396">
    <property type="term" value="P:folic acid-containing compound biosynthetic process"/>
    <property type="evidence" value="ECO:0007669"/>
    <property type="project" value="TreeGrafter"/>
</dbReference>
<evidence type="ECO:0000256" key="1">
    <source>
        <dbReference type="ARBA" id="ARBA00010638"/>
    </source>
</evidence>
<keyword evidence="5" id="KW-0460">Magnesium</keyword>
<comment type="similarity">
    <text evidence="1 5">Belongs to the 5-formyltetrahydrofolate cyclo-ligase family.</text>
</comment>